<dbReference type="Proteomes" id="UP000176800">
    <property type="component" value="Unassembled WGS sequence"/>
</dbReference>
<evidence type="ECO:0000256" key="4">
    <source>
        <dbReference type="ARBA" id="ARBA00047639"/>
    </source>
</evidence>
<feature type="binding site" evidence="6">
    <location>
        <position position="127"/>
    </location>
    <ligand>
        <name>L-histidine</name>
        <dbReference type="ChEBI" id="CHEBI:57595"/>
    </ligand>
</feature>
<dbReference type="InterPro" id="IPR004516">
    <property type="entry name" value="HisRS/HisZ"/>
</dbReference>
<feature type="binding site" evidence="6">
    <location>
        <begin position="83"/>
        <end position="85"/>
    </location>
    <ligand>
        <name>L-histidine</name>
        <dbReference type="ChEBI" id="CHEBI:57595"/>
    </ligand>
</feature>
<dbReference type="NCBIfam" id="TIGR00442">
    <property type="entry name" value="hisS"/>
    <property type="match status" value="1"/>
</dbReference>
<feature type="binding site" evidence="6">
    <location>
        <position position="113"/>
    </location>
    <ligand>
        <name>L-histidine</name>
        <dbReference type="ChEBI" id="CHEBI:57595"/>
    </ligand>
</feature>
<feature type="binding site" evidence="6">
    <location>
        <position position="131"/>
    </location>
    <ligand>
        <name>L-histidine</name>
        <dbReference type="ChEBI" id="CHEBI:57595"/>
    </ligand>
</feature>
<dbReference type="InterPro" id="IPR036621">
    <property type="entry name" value="Anticodon-bd_dom_sf"/>
</dbReference>
<keyword evidence="5" id="KW-0067">ATP-binding</keyword>
<dbReference type="Gene3D" id="3.40.50.800">
    <property type="entry name" value="Anticodon-binding domain"/>
    <property type="match status" value="1"/>
</dbReference>
<dbReference type="HAMAP" id="MF_00127">
    <property type="entry name" value="His_tRNA_synth"/>
    <property type="match status" value="1"/>
</dbReference>
<keyword evidence="5 8" id="KW-0436">Ligase</keyword>
<evidence type="ECO:0000256" key="1">
    <source>
        <dbReference type="ARBA" id="ARBA00008226"/>
    </source>
</evidence>
<name>A0A1G2U5L7_9BACT</name>
<dbReference type="InterPro" id="IPR006195">
    <property type="entry name" value="aa-tRNA-synth_II"/>
</dbReference>
<dbReference type="GO" id="GO:0004821">
    <property type="term" value="F:histidine-tRNA ligase activity"/>
    <property type="evidence" value="ECO:0007669"/>
    <property type="project" value="UniProtKB-UniRule"/>
</dbReference>
<dbReference type="CDD" id="cd00773">
    <property type="entry name" value="HisRS-like_core"/>
    <property type="match status" value="1"/>
</dbReference>
<keyword evidence="5" id="KW-0963">Cytoplasm</keyword>
<evidence type="ECO:0000259" key="7">
    <source>
        <dbReference type="PROSITE" id="PS50862"/>
    </source>
</evidence>
<evidence type="ECO:0000313" key="8">
    <source>
        <dbReference type="EMBL" id="OHB04172.1"/>
    </source>
</evidence>
<reference evidence="8 9" key="1">
    <citation type="journal article" date="2016" name="Nat. Commun.">
        <title>Thousands of microbial genomes shed light on interconnected biogeochemical processes in an aquifer system.</title>
        <authorList>
            <person name="Anantharaman K."/>
            <person name="Brown C.T."/>
            <person name="Hug L.A."/>
            <person name="Sharon I."/>
            <person name="Castelle C.J."/>
            <person name="Probst A.J."/>
            <person name="Thomas B.C."/>
            <person name="Singh A."/>
            <person name="Wilkins M.J."/>
            <person name="Karaoz U."/>
            <person name="Brodie E.L."/>
            <person name="Williams K.H."/>
            <person name="Hubbard S.S."/>
            <person name="Banfield J.F."/>
        </authorList>
    </citation>
    <scope>NUCLEOTIDE SEQUENCE [LARGE SCALE GENOMIC DNA]</scope>
</reference>
<evidence type="ECO:0000313" key="9">
    <source>
        <dbReference type="Proteomes" id="UP000176800"/>
    </source>
</evidence>
<dbReference type="EC" id="6.1.1.21" evidence="5"/>
<dbReference type="GO" id="GO:0006427">
    <property type="term" value="P:histidyl-tRNA aminoacylation"/>
    <property type="evidence" value="ECO:0007669"/>
    <property type="project" value="UniProtKB-UniRule"/>
</dbReference>
<dbReference type="InterPro" id="IPR004154">
    <property type="entry name" value="Anticodon-bd"/>
</dbReference>
<dbReference type="InterPro" id="IPR015807">
    <property type="entry name" value="His-tRNA-ligase"/>
</dbReference>
<dbReference type="SUPFAM" id="SSF52954">
    <property type="entry name" value="Class II aaRS ABD-related"/>
    <property type="match status" value="1"/>
</dbReference>
<evidence type="ECO:0000256" key="5">
    <source>
        <dbReference type="HAMAP-Rule" id="MF_00127"/>
    </source>
</evidence>
<keyword evidence="5" id="KW-0648">Protein biosynthesis</keyword>
<dbReference type="SUPFAM" id="SSF55681">
    <property type="entry name" value="Class II aaRS and biotin synthetases"/>
    <property type="match status" value="1"/>
</dbReference>
<dbReference type="PANTHER" id="PTHR43707:SF1">
    <property type="entry name" value="HISTIDINE--TRNA LIGASE, MITOCHONDRIAL-RELATED"/>
    <property type="match status" value="1"/>
</dbReference>
<dbReference type="PROSITE" id="PS50862">
    <property type="entry name" value="AA_TRNA_LIGASE_II"/>
    <property type="match status" value="1"/>
</dbReference>
<gene>
    <name evidence="5" type="primary">hisS</name>
    <name evidence="8" type="ORF">A3B14_02040</name>
</gene>
<proteinExistence type="inferred from homology"/>
<dbReference type="GO" id="GO:0005737">
    <property type="term" value="C:cytoplasm"/>
    <property type="evidence" value="ECO:0007669"/>
    <property type="project" value="UniProtKB-SubCell"/>
</dbReference>
<organism evidence="8 9">
    <name type="scientific">Candidatus Zambryskibacteria bacterium RIFCSPLOWO2_01_FULL_45_21</name>
    <dbReference type="NCBI Taxonomy" id="1802761"/>
    <lineage>
        <taxon>Bacteria</taxon>
        <taxon>Candidatus Zambryskiibacteriota</taxon>
    </lineage>
</organism>
<evidence type="ECO:0000256" key="3">
    <source>
        <dbReference type="ARBA" id="ARBA00023146"/>
    </source>
</evidence>
<feature type="binding site" evidence="6">
    <location>
        <position position="249"/>
    </location>
    <ligand>
        <name>L-histidine</name>
        <dbReference type="ChEBI" id="CHEBI:57595"/>
    </ligand>
</feature>
<accession>A0A1G2U5L7</accession>
<dbReference type="PIRSF" id="PIRSF001549">
    <property type="entry name" value="His-tRNA_synth"/>
    <property type="match status" value="1"/>
</dbReference>
<dbReference type="InterPro" id="IPR045864">
    <property type="entry name" value="aa-tRNA-synth_II/BPL/LPL"/>
</dbReference>
<dbReference type="EMBL" id="MHWE01000010">
    <property type="protein sequence ID" value="OHB04172.1"/>
    <property type="molecule type" value="Genomic_DNA"/>
</dbReference>
<dbReference type="Pfam" id="PF03129">
    <property type="entry name" value="HGTP_anticodon"/>
    <property type="match status" value="1"/>
</dbReference>
<protein>
    <recommendedName>
        <fullName evidence="5">Histidine--tRNA ligase</fullName>
        <ecNumber evidence="5">6.1.1.21</ecNumber>
    </recommendedName>
    <alternativeName>
        <fullName evidence="5">Histidyl-tRNA synthetase</fullName>
        <shortName evidence="5">HisRS</shortName>
    </alternativeName>
</protein>
<dbReference type="InterPro" id="IPR041715">
    <property type="entry name" value="HisRS-like_core"/>
</dbReference>
<keyword evidence="3 5" id="KW-0030">Aminoacyl-tRNA synthetase</keyword>
<sequence>MNKKLDTGPYRGVRDFFPEDMRILKWMFEKIRKVVESYGYVEYGASILEPTELYAAKSGEEIVNEQTYTFTDRGGRSVTLRPEMTPTAARMVAARRRDLGFPLRWYSIPNLFRYENPQKGRQREHWQLNADIFGISGVEAEIEIISLACAIMKGFGAKDEDFEIRINDRQNKLKGLREKSLSPEQERGMWQLLDKKDKISGSDFRKRAAEILGESLELEFEESEKTKQIISALGEIGINNTSFSPALARGFDYYTGMIFEVFDTNKDNPRSIFGGGRYDDLTKLFDDESIPAVGFGMGDVTLREFLKSRNLLPAYKPETQICIASINEDDVPNTISIAKRLRERELNVATDTTNRKVGDKIKAADKNRVPFFMAFGEEEQNTNKFKIKELSSGDEREFDEDGVVNFLKDNQR</sequence>
<dbReference type="PANTHER" id="PTHR43707">
    <property type="entry name" value="HISTIDYL-TRNA SYNTHETASE"/>
    <property type="match status" value="1"/>
</dbReference>
<comment type="catalytic activity">
    <reaction evidence="4 5">
        <text>tRNA(His) + L-histidine + ATP = L-histidyl-tRNA(His) + AMP + diphosphate + H(+)</text>
        <dbReference type="Rhea" id="RHEA:17313"/>
        <dbReference type="Rhea" id="RHEA-COMP:9665"/>
        <dbReference type="Rhea" id="RHEA-COMP:9689"/>
        <dbReference type="ChEBI" id="CHEBI:15378"/>
        <dbReference type="ChEBI" id="CHEBI:30616"/>
        <dbReference type="ChEBI" id="CHEBI:33019"/>
        <dbReference type="ChEBI" id="CHEBI:57595"/>
        <dbReference type="ChEBI" id="CHEBI:78442"/>
        <dbReference type="ChEBI" id="CHEBI:78527"/>
        <dbReference type="ChEBI" id="CHEBI:456215"/>
        <dbReference type="EC" id="6.1.1.21"/>
    </reaction>
</comment>
<comment type="similarity">
    <text evidence="1 5">Belongs to the class-II aminoacyl-tRNA synthetase family.</text>
</comment>
<evidence type="ECO:0000256" key="2">
    <source>
        <dbReference type="ARBA" id="ARBA00022741"/>
    </source>
</evidence>
<feature type="domain" description="Aminoacyl-transfer RNA synthetases class-II family profile" evidence="7">
    <location>
        <begin position="11"/>
        <end position="317"/>
    </location>
</feature>
<evidence type="ECO:0000256" key="6">
    <source>
        <dbReference type="PIRSR" id="PIRSR001549-1"/>
    </source>
</evidence>
<keyword evidence="2 5" id="KW-0547">Nucleotide-binding</keyword>
<comment type="subunit">
    <text evidence="5">Homodimer.</text>
</comment>
<comment type="caution">
    <text evidence="8">The sequence shown here is derived from an EMBL/GenBank/DDBJ whole genome shotgun (WGS) entry which is preliminary data.</text>
</comment>
<dbReference type="Gene3D" id="3.30.930.10">
    <property type="entry name" value="Bira Bifunctional Protein, Domain 2"/>
    <property type="match status" value="1"/>
</dbReference>
<dbReference type="GO" id="GO:0005524">
    <property type="term" value="F:ATP binding"/>
    <property type="evidence" value="ECO:0007669"/>
    <property type="project" value="UniProtKB-UniRule"/>
</dbReference>
<dbReference type="AlphaFoldDB" id="A0A1G2U5L7"/>
<feature type="binding site" evidence="6">
    <location>
        <begin position="253"/>
        <end position="254"/>
    </location>
    <ligand>
        <name>L-histidine</name>
        <dbReference type="ChEBI" id="CHEBI:57595"/>
    </ligand>
</feature>
<comment type="subcellular location">
    <subcellularLocation>
        <location evidence="5">Cytoplasm</location>
    </subcellularLocation>
</comment>
<dbReference type="Pfam" id="PF13393">
    <property type="entry name" value="tRNA-synt_His"/>
    <property type="match status" value="1"/>
</dbReference>